<comment type="caution">
    <text evidence="3">The sequence shown here is derived from an EMBL/GenBank/DDBJ whole genome shotgun (WGS) entry which is preliminary data.</text>
</comment>
<feature type="compositionally biased region" description="Polar residues" evidence="1">
    <location>
        <begin position="372"/>
        <end position="390"/>
    </location>
</feature>
<dbReference type="Gene3D" id="3.10.20.90">
    <property type="entry name" value="Phosphatidylinositol 3-kinase Catalytic Subunit, Chain A, domain 1"/>
    <property type="match status" value="1"/>
</dbReference>
<feature type="region of interest" description="Disordered" evidence="1">
    <location>
        <begin position="1"/>
        <end position="36"/>
    </location>
</feature>
<dbReference type="Pfam" id="PF00564">
    <property type="entry name" value="PB1"/>
    <property type="match status" value="1"/>
</dbReference>
<protein>
    <recommendedName>
        <fullName evidence="2">PB1 domain-containing protein</fullName>
    </recommendedName>
</protein>
<dbReference type="InterPro" id="IPR053198">
    <property type="entry name" value="Gynoecium_Dev_Regulator"/>
</dbReference>
<organism evidence="3 4">
    <name type="scientific">Nepenthes gracilis</name>
    <name type="common">Slender pitcher plant</name>
    <dbReference type="NCBI Taxonomy" id="150966"/>
    <lineage>
        <taxon>Eukaryota</taxon>
        <taxon>Viridiplantae</taxon>
        <taxon>Streptophyta</taxon>
        <taxon>Embryophyta</taxon>
        <taxon>Tracheophyta</taxon>
        <taxon>Spermatophyta</taxon>
        <taxon>Magnoliopsida</taxon>
        <taxon>eudicotyledons</taxon>
        <taxon>Gunneridae</taxon>
        <taxon>Pentapetalae</taxon>
        <taxon>Caryophyllales</taxon>
        <taxon>Nepenthaceae</taxon>
        <taxon>Nepenthes</taxon>
    </lineage>
</organism>
<sequence length="469" mass="51008">MENYARSHPFSGDGTPRVINFDNQSSSREEQPPAPAGCKAKFMISYGGRIQPRPHDNQLSYVGGQTKILTVDRNIEFSSLVSKLSVLCNSGVSFKYQLPGEDLDALISVTNDDDLEQMMHEYNRLHGGASGPPRLRLFLFPLSYSSQQSRFGSGLGSGNEVKADRYRFVDALSSGVQQPVGDSICQPPAPSPPAYNVDFLFGLDKGVGLPQPPPVIKVHDPIPDPDVHAGAPPTADDGIVMSDSLIDAPIQVLNRLQISDQERQAMFRPKTDDSLVGLFPGDSYVNKLPEKTTPAATIPSTMAVHATYVSPEKNISDKGFTAMVGAEQQQQPIYVIPSPERCVSVAICSTGERTSPSGILSGAANRIRRQPSAATVQHDPTNLSNAVSPDSATTAAQDAFLHGKNWSATATGDRCFCIKRRICTTGAVRYHEGKPSVLHRARWNSCDDAVSRSGGFRRRRREISWTVEW</sequence>
<name>A0AAD3SXN8_NEPGR</name>
<dbReference type="SUPFAM" id="SSF54277">
    <property type="entry name" value="CAD &amp; PB1 domains"/>
    <property type="match status" value="1"/>
</dbReference>
<evidence type="ECO:0000256" key="1">
    <source>
        <dbReference type="SAM" id="MobiDB-lite"/>
    </source>
</evidence>
<feature type="region of interest" description="Disordered" evidence="1">
    <location>
        <begin position="369"/>
        <end position="390"/>
    </location>
</feature>
<reference evidence="3" key="1">
    <citation type="submission" date="2023-05" db="EMBL/GenBank/DDBJ databases">
        <title>Nepenthes gracilis genome sequencing.</title>
        <authorList>
            <person name="Fukushima K."/>
        </authorList>
    </citation>
    <scope>NUCLEOTIDE SEQUENCE</scope>
    <source>
        <strain evidence="3">SING2019-196</strain>
    </source>
</reference>
<feature type="domain" description="PB1" evidence="2">
    <location>
        <begin position="54"/>
        <end position="142"/>
    </location>
</feature>
<dbReference type="CDD" id="cd06410">
    <property type="entry name" value="PB1_UP2"/>
    <property type="match status" value="1"/>
</dbReference>
<evidence type="ECO:0000313" key="3">
    <source>
        <dbReference type="EMBL" id="GMH17916.1"/>
    </source>
</evidence>
<gene>
    <name evidence="3" type="ORF">Nepgr_019757</name>
</gene>
<dbReference type="FunFam" id="3.10.20.90:FF:000058">
    <property type="entry name" value="Octicosapeptide/phox/Bem1p domain kinase superfamily protein"/>
    <property type="match status" value="1"/>
</dbReference>
<evidence type="ECO:0000259" key="2">
    <source>
        <dbReference type="SMART" id="SM00666"/>
    </source>
</evidence>
<dbReference type="AlphaFoldDB" id="A0AAD3SXN8"/>
<dbReference type="PANTHER" id="PTHR31066:SF85">
    <property type="entry name" value="OS02G0809100 PROTEIN"/>
    <property type="match status" value="1"/>
</dbReference>
<keyword evidence="4" id="KW-1185">Reference proteome</keyword>
<evidence type="ECO:0000313" key="4">
    <source>
        <dbReference type="Proteomes" id="UP001279734"/>
    </source>
</evidence>
<dbReference type="InterPro" id="IPR000270">
    <property type="entry name" value="PB1_dom"/>
</dbReference>
<dbReference type="PANTHER" id="PTHR31066">
    <property type="entry name" value="OS05G0427100 PROTEIN-RELATED"/>
    <property type="match status" value="1"/>
</dbReference>
<accession>A0AAD3SXN8</accession>
<proteinExistence type="predicted"/>
<dbReference type="EMBL" id="BSYO01000018">
    <property type="protein sequence ID" value="GMH17916.1"/>
    <property type="molecule type" value="Genomic_DNA"/>
</dbReference>
<dbReference type="Proteomes" id="UP001279734">
    <property type="component" value="Unassembled WGS sequence"/>
</dbReference>
<dbReference type="SMART" id="SM00666">
    <property type="entry name" value="PB1"/>
    <property type="match status" value="1"/>
</dbReference>